<reference evidence="1" key="1">
    <citation type="submission" date="2024-12" db="EMBL/GenBank/DDBJ databases">
        <authorList>
            <person name="Wu N."/>
        </authorList>
    </citation>
    <scope>NUCLEOTIDE SEQUENCE</scope>
    <source>
        <strain evidence="1">P15</strain>
    </source>
</reference>
<proteinExistence type="predicted"/>
<name>A0ACC7P6G0_9BACL</name>
<dbReference type="Proteomes" id="UP001631969">
    <property type="component" value="Unassembled WGS sequence"/>
</dbReference>
<accession>A0ACC7P6G0</accession>
<sequence>MQQAVEWNGRALREWLQLYLVMDMQSYGGRTAVEIAREAIDGGVTMIQWREKSQPLRDVLEISKQVRALCRGLGIPFVVNDRVDIALLLDADGVHVGQDDLPAPEVRRLIGPDRFVGVSAGSWEEACWALEQEADYLGVGPVYGTPTKPDAGDAIGFELLGRLKAECSGIPRVGIGGINRSNAGLVTKAGADGIAVVSAITRSSNPQEAAAELKRLIAHS</sequence>
<evidence type="ECO:0000313" key="1">
    <source>
        <dbReference type="EMBL" id="MFM9332257.1"/>
    </source>
</evidence>
<dbReference type="EMBL" id="JBJURJ010000028">
    <property type="protein sequence ID" value="MFM9332257.1"/>
    <property type="molecule type" value="Genomic_DNA"/>
</dbReference>
<evidence type="ECO:0000313" key="2">
    <source>
        <dbReference type="Proteomes" id="UP001631969"/>
    </source>
</evidence>
<keyword evidence="1" id="KW-0808">Transferase</keyword>
<comment type="caution">
    <text evidence="1">The sequence shown here is derived from an EMBL/GenBank/DDBJ whole genome shotgun (WGS) entry which is preliminary data.</text>
</comment>
<dbReference type="EC" id="2.5.1.3" evidence="1"/>
<protein>
    <submittedName>
        <fullName evidence="1">Thiamine phosphate synthase</fullName>
        <ecNumber evidence="1">2.5.1.3</ecNumber>
    </submittedName>
</protein>
<keyword evidence="2" id="KW-1185">Reference proteome</keyword>
<gene>
    <name evidence="1" type="primary">thiE</name>
    <name evidence="1" type="ORF">ACI1P1_28580</name>
</gene>
<organism evidence="1 2">
    <name type="scientific">Paenibacillus mesotrionivorans</name>
    <dbReference type="NCBI Taxonomy" id="3160968"/>
    <lineage>
        <taxon>Bacteria</taxon>
        <taxon>Bacillati</taxon>
        <taxon>Bacillota</taxon>
        <taxon>Bacilli</taxon>
        <taxon>Bacillales</taxon>
        <taxon>Paenibacillaceae</taxon>
        <taxon>Paenibacillus</taxon>
    </lineage>
</organism>